<proteinExistence type="inferred from homology"/>
<dbReference type="InterPro" id="IPR029057">
    <property type="entry name" value="PRTase-like"/>
</dbReference>
<dbReference type="CDD" id="cd06223">
    <property type="entry name" value="PRTases_typeI"/>
    <property type="match status" value="1"/>
</dbReference>
<evidence type="ECO:0000313" key="2">
    <source>
        <dbReference type="EMBL" id="SHE62544.1"/>
    </source>
</evidence>
<gene>
    <name evidence="2" type="ORF">SAMN05444278_103190</name>
</gene>
<sequence>MCTHCLHNIAQYPVELQQPAFESLLYGRVNFEQARCLFYFQKHGASQEAIHNLKYRNQSQLSEFFGDWMGELLKESKHFQSVDAVIPVPLHPKRLRKRGYNQVEGFGRGIAKHLKANYIDHVLLRRSNSKTQVFKNRMARTEMIENSFYISSTRTLKEKHLLLVDDLATTGATLESCYLALKPIPDFKLSLATMALNR</sequence>
<dbReference type="RefSeq" id="WP_234949764.1">
    <property type="nucleotide sequence ID" value="NZ_FQTW01000003.1"/>
</dbReference>
<dbReference type="PANTHER" id="PTHR47505">
    <property type="entry name" value="DNA UTILIZATION PROTEIN YHGH"/>
    <property type="match status" value="1"/>
</dbReference>
<evidence type="ECO:0000313" key="3">
    <source>
        <dbReference type="Proteomes" id="UP000184462"/>
    </source>
</evidence>
<protein>
    <submittedName>
        <fullName evidence="2">ComF family protein</fullName>
    </submittedName>
</protein>
<dbReference type="EMBL" id="FQTW01000003">
    <property type="protein sequence ID" value="SHE62544.1"/>
    <property type="molecule type" value="Genomic_DNA"/>
</dbReference>
<accession>A0A1M4V0Q3</accession>
<keyword evidence="3" id="KW-1185">Reference proteome</keyword>
<dbReference type="SUPFAM" id="SSF53271">
    <property type="entry name" value="PRTase-like"/>
    <property type="match status" value="1"/>
</dbReference>
<dbReference type="AlphaFoldDB" id="A0A1M4V0Q3"/>
<dbReference type="Gene3D" id="3.40.50.2020">
    <property type="match status" value="1"/>
</dbReference>
<comment type="similarity">
    <text evidence="1">Belongs to the ComF/GntX family.</text>
</comment>
<dbReference type="PANTHER" id="PTHR47505:SF1">
    <property type="entry name" value="DNA UTILIZATION PROTEIN YHGH"/>
    <property type="match status" value="1"/>
</dbReference>
<reference evidence="2 3" key="1">
    <citation type="submission" date="2016-11" db="EMBL/GenBank/DDBJ databases">
        <authorList>
            <person name="Jaros S."/>
            <person name="Januszkiewicz K."/>
            <person name="Wedrychowicz H."/>
        </authorList>
    </citation>
    <scope>NUCLEOTIDE SEQUENCE [LARGE SCALE GENOMIC DNA]</scope>
    <source>
        <strain evidence="2 3">DSM 25661</strain>
    </source>
</reference>
<dbReference type="InterPro" id="IPR051910">
    <property type="entry name" value="ComF/GntX_DNA_util-trans"/>
</dbReference>
<evidence type="ECO:0000256" key="1">
    <source>
        <dbReference type="ARBA" id="ARBA00008007"/>
    </source>
</evidence>
<dbReference type="Proteomes" id="UP000184462">
    <property type="component" value="Unassembled WGS sequence"/>
</dbReference>
<organism evidence="2 3">
    <name type="scientific">Psychroflexus salarius</name>
    <dbReference type="NCBI Taxonomy" id="1155689"/>
    <lineage>
        <taxon>Bacteria</taxon>
        <taxon>Pseudomonadati</taxon>
        <taxon>Bacteroidota</taxon>
        <taxon>Flavobacteriia</taxon>
        <taxon>Flavobacteriales</taxon>
        <taxon>Flavobacteriaceae</taxon>
        <taxon>Psychroflexus</taxon>
    </lineage>
</organism>
<dbReference type="STRING" id="1155689.SAMN05444278_103190"/>
<dbReference type="InterPro" id="IPR000836">
    <property type="entry name" value="PRTase_dom"/>
</dbReference>
<name>A0A1M4V0Q3_9FLAO</name>